<evidence type="ECO:0000256" key="5">
    <source>
        <dbReference type="ARBA" id="ARBA00023004"/>
    </source>
</evidence>
<keyword evidence="9" id="KW-0812">Transmembrane</keyword>
<keyword evidence="5 7" id="KW-0408">Iron</keyword>
<evidence type="ECO:0000256" key="3">
    <source>
        <dbReference type="ARBA" id="ARBA00022617"/>
    </source>
</evidence>
<proteinExistence type="inferred from homology"/>
<feature type="region of interest" description="Disordered" evidence="8">
    <location>
        <begin position="324"/>
        <end position="343"/>
    </location>
</feature>
<dbReference type="InterPro" id="IPR036396">
    <property type="entry name" value="Cyt_P450_sf"/>
</dbReference>
<feature type="transmembrane region" description="Helical" evidence="9">
    <location>
        <begin position="33"/>
        <end position="52"/>
    </location>
</feature>
<feature type="transmembrane region" description="Helical" evidence="9">
    <location>
        <begin position="679"/>
        <end position="703"/>
    </location>
</feature>
<dbReference type="InterPro" id="IPR002403">
    <property type="entry name" value="Cyt_P450_E_grp-IV"/>
</dbReference>
<keyword evidence="4 7" id="KW-0479">Metal-binding</keyword>
<dbReference type="EMBL" id="VFLP01000048">
    <property type="protein sequence ID" value="TRX91163.1"/>
    <property type="molecule type" value="Genomic_DNA"/>
</dbReference>
<keyword evidence="3 7" id="KW-0349">Heme</keyword>
<dbReference type="OrthoDB" id="1470350at2759"/>
<feature type="transmembrane region" description="Helical" evidence="9">
    <location>
        <begin position="273"/>
        <end position="291"/>
    </location>
</feature>
<dbReference type="InterPro" id="IPR049326">
    <property type="entry name" value="Rhodopsin_dom_fungi"/>
</dbReference>
<name>A0A553HT80_9PEZI</name>
<dbReference type="GO" id="GO:0005506">
    <property type="term" value="F:iron ion binding"/>
    <property type="evidence" value="ECO:0007669"/>
    <property type="project" value="InterPro"/>
</dbReference>
<dbReference type="PROSITE" id="PS00086">
    <property type="entry name" value="CYTOCHROME_P450"/>
    <property type="match status" value="1"/>
</dbReference>
<evidence type="ECO:0000313" key="11">
    <source>
        <dbReference type="EMBL" id="TRX91163.1"/>
    </source>
</evidence>
<protein>
    <recommendedName>
        <fullName evidence="10">Rhodopsin domain-containing protein</fullName>
    </recommendedName>
</protein>
<dbReference type="AlphaFoldDB" id="A0A553HT80"/>
<dbReference type="Proteomes" id="UP000319160">
    <property type="component" value="Unassembled WGS sequence"/>
</dbReference>
<evidence type="ECO:0000256" key="7">
    <source>
        <dbReference type="PIRSR" id="PIRSR602403-1"/>
    </source>
</evidence>
<sequence>MELGPSEQQLNGPALAPPDGVVPNFTNPPNQNALGIAVISISLALATTAGLLRVYSRVIVSAKLRIEDCKLLGLIAFAFYAALAWSIFAYIGYVGILVHQWNVQLKNLVEGAHSAFFTTFLYTFSMLFGKTAILVEWARIFVIPGSKRNFFYVASRAMIILNVAIYTAFSLLFILFCNPLEKNWKSWVPGHCLDHRPHDIAIVSVNIALDLFILLLPQKMIWTLNMSLNRRIGFSIVFSVGLLACGTAIGRAYLVTILDYHGDILYELSKTNLLAFVEVTCVLLVFCVPAIPRAFSEKTLLFRVVSALRSWTQQLTSLSTERLRQSNHDTSRFPPTIGSEPNKHIQRVSDEGHSISLADLRLMESQRGEENYSIESTGQGSAERGQYLGKGIVITTQVDQQAETGSRSSVERSIELRQHGWAPPSFTLFPSTQLNSSTAFIFFVHRLAFHPLRNYPGPFLAKLTYCYGGFYAFKGRHHVNTYKNFQKYDIYFNPHVTKGSAYGHSGGPEKPNLFTVRDNAEHRRKRRVIGQVVSDRSLRSFCPMMSDQIDIFLKQLLRSSRQSEIVNMTVACNRLGIDVVGHLAFGCALKTQTEATNRFIPETMFSSIYVNNLYYTWPKLANIAPVLRWIASKKIDLFRHAVEKMIAERTSKPANAIPDFYAVVTGEGGLDRSELWGEALFFVLAGGSTVATAMCGALFHLSWHPDAYARLAAEIRGTFSSGRDIQPGPVLASCTYLRAVIDESIRMTPPSPSPLWRESEVPLSSKSQPFVVDGHVIPPGTEVCIHLWAMMHDPEYFKDPFSFIPDRWLLPTDEDVSGNSKEQELRAIMRRAHVAFGLGDRSCAGKSMAYMETSMTLARILWYFDFDRATGEAGKLGCGRKGSREKWDEPNQFQIYDVLGADHDGPNLVFQPRGKHWQELTST</sequence>
<reference evidence="12" key="1">
    <citation type="submission" date="2019-06" db="EMBL/GenBank/DDBJ databases">
        <title>Draft genome sequence of the griseofulvin-producing fungus Xylaria cubensis strain G536.</title>
        <authorList>
            <person name="Mead M.E."/>
            <person name="Raja H.A."/>
            <person name="Steenwyk J.L."/>
            <person name="Knowles S.L."/>
            <person name="Oberlies N.H."/>
            <person name="Rokas A."/>
        </authorList>
    </citation>
    <scope>NUCLEOTIDE SEQUENCE [LARGE SCALE GENOMIC DNA]</scope>
    <source>
        <strain evidence="12">G536</strain>
    </source>
</reference>
<dbReference type="PRINTS" id="PR00385">
    <property type="entry name" value="P450"/>
</dbReference>
<dbReference type="PRINTS" id="PR00465">
    <property type="entry name" value="EP450IV"/>
</dbReference>
<dbReference type="GO" id="GO:0004497">
    <property type="term" value="F:monooxygenase activity"/>
    <property type="evidence" value="ECO:0007669"/>
    <property type="project" value="UniProtKB-KW"/>
</dbReference>
<feature type="binding site" description="axial binding residue" evidence="7">
    <location>
        <position position="843"/>
    </location>
    <ligand>
        <name>heme</name>
        <dbReference type="ChEBI" id="CHEBI:30413"/>
    </ligand>
    <ligandPart>
        <name>Fe</name>
        <dbReference type="ChEBI" id="CHEBI:18248"/>
    </ligandPart>
</feature>
<comment type="cofactor">
    <cofactor evidence="1 7">
        <name>heme</name>
        <dbReference type="ChEBI" id="CHEBI:30413"/>
    </cofactor>
</comment>
<evidence type="ECO:0000259" key="10">
    <source>
        <dbReference type="Pfam" id="PF20684"/>
    </source>
</evidence>
<evidence type="ECO:0000256" key="1">
    <source>
        <dbReference type="ARBA" id="ARBA00001971"/>
    </source>
</evidence>
<comment type="caution">
    <text evidence="11">The sequence shown here is derived from an EMBL/GenBank/DDBJ whole genome shotgun (WGS) entry which is preliminary data.</text>
</comment>
<dbReference type="STRING" id="2512241.A0A553HT80"/>
<keyword evidence="6" id="KW-0503">Monooxygenase</keyword>
<evidence type="ECO:0000256" key="2">
    <source>
        <dbReference type="ARBA" id="ARBA00010617"/>
    </source>
</evidence>
<keyword evidence="12" id="KW-1185">Reference proteome</keyword>
<evidence type="ECO:0000256" key="4">
    <source>
        <dbReference type="ARBA" id="ARBA00022723"/>
    </source>
</evidence>
<gene>
    <name evidence="11" type="ORF">FHL15_007951</name>
</gene>
<dbReference type="InterPro" id="IPR017972">
    <property type="entry name" value="Cyt_P450_CS"/>
</dbReference>
<feature type="transmembrane region" description="Helical" evidence="9">
    <location>
        <begin position="196"/>
        <end position="216"/>
    </location>
</feature>
<accession>A0A553HT80</accession>
<feature type="transmembrane region" description="Helical" evidence="9">
    <location>
        <begin position="232"/>
        <end position="253"/>
    </location>
</feature>
<evidence type="ECO:0000313" key="12">
    <source>
        <dbReference type="Proteomes" id="UP000319160"/>
    </source>
</evidence>
<keyword evidence="9" id="KW-1133">Transmembrane helix</keyword>
<keyword evidence="6" id="KW-0560">Oxidoreductase</keyword>
<feature type="domain" description="Rhodopsin" evidence="10">
    <location>
        <begin position="52"/>
        <end position="294"/>
    </location>
</feature>
<dbReference type="InterPro" id="IPR001128">
    <property type="entry name" value="Cyt_P450"/>
</dbReference>
<comment type="similarity">
    <text evidence="2">Belongs to the cytochrome P450 family.</text>
</comment>
<feature type="transmembrane region" description="Helical" evidence="9">
    <location>
        <begin position="150"/>
        <end position="176"/>
    </location>
</feature>
<organism evidence="11 12">
    <name type="scientific">Xylaria flabelliformis</name>
    <dbReference type="NCBI Taxonomy" id="2512241"/>
    <lineage>
        <taxon>Eukaryota</taxon>
        <taxon>Fungi</taxon>
        <taxon>Dikarya</taxon>
        <taxon>Ascomycota</taxon>
        <taxon>Pezizomycotina</taxon>
        <taxon>Sordariomycetes</taxon>
        <taxon>Xylariomycetidae</taxon>
        <taxon>Xylariales</taxon>
        <taxon>Xylariaceae</taxon>
        <taxon>Xylaria</taxon>
    </lineage>
</organism>
<dbReference type="GO" id="GO:0016705">
    <property type="term" value="F:oxidoreductase activity, acting on paired donors, with incorporation or reduction of molecular oxygen"/>
    <property type="evidence" value="ECO:0007669"/>
    <property type="project" value="InterPro"/>
</dbReference>
<dbReference type="PANTHER" id="PTHR24305:SF226">
    <property type="entry name" value="CYTOCHROME P450 MONOOXYGENASE"/>
    <property type="match status" value="1"/>
</dbReference>
<evidence type="ECO:0000256" key="6">
    <source>
        <dbReference type="ARBA" id="ARBA00023033"/>
    </source>
</evidence>
<keyword evidence="9" id="KW-0472">Membrane</keyword>
<evidence type="ECO:0000256" key="9">
    <source>
        <dbReference type="SAM" id="Phobius"/>
    </source>
</evidence>
<dbReference type="Gene3D" id="1.10.630.10">
    <property type="entry name" value="Cytochrome P450"/>
    <property type="match status" value="1"/>
</dbReference>
<dbReference type="Pfam" id="PF20684">
    <property type="entry name" value="Fung_rhodopsin"/>
    <property type="match status" value="1"/>
</dbReference>
<dbReference type="PANTHER" id="PTHR24305">
    <property type="entry name" value="CYTOCHROME P450"/>
    <property type="match status" value="1"/>
</dbReference>
<dbReference type="Pfam" id="PF00067">
    <property type="entry name" value="p450"/>
    <property type="match status" value="1"/>
</dbReference>
<feature type="transmembrane region" description="Helical" evidence="9">
    <location>
        <begin position="72"/>
        <end position="96"/>
    </location>
</feature>
<dbReference type="SUPFAM" id="SSF48264">
    <property type="entry name" value="Cytochrome P450"/>
    <property type="match status" value="1"/>
</dbReference>
<dbReference type="InterPro" id="IPR050121">
    <property type="entry name" value="Cytochrome_P450_monoxygenase"/>
</dbReference>
<dbReference type="GO" id="GO:0020037">
    <property type="term" value="F:heme binding"/>
    <property type="evidence" value="ECO:0007669"/>
    <property type="project" value="InterPro"/>
</dbReference>
<evidence type="ECO:0000256" key="8">
    <source>
        <dbReference type="SAM" id="MobiDB-lite"/>
    </source>
</evidence>
<feature type="transmembrane region" description="Helical" evidence="9">
    <location>
        <begin position="116"/>
        <end position="138"/>
    </location>
</feature>